<evidence type="ECO:0000256" key="2">
    <source>
        <dbReference type="ARBA" id="ARBA00022908"/>
    </source>
</evidence>
<keyword evidence="3" id="KW-0238">DNA-binding</keyword>
<dbReference type="PANTHER" id="PTHR30349">
    <property type="entry name" value="PHAGE INTEGRASE-RELATED"/>
    <property type="match status" value="1"/>
</dbReference>
<organism evidence="6 7">
    <name type="scientific">Neisseria oralis</name>
    <dbReference type="NCBI Taxonomy" id="1107316"/>
    <lineage>
        <taxon>Bacteria</taxon>
        <taxon>Pseudomonadati</taxon>
        <taxon>Pseudomonadota</taxon>
        <taxon>Betaproteobacteria</taxon>
        <taxon>Neisseriales</taxon>
        <taxon>Neisseriaceae</taxon>
        <taxon>Neisseria</taxon>
    </lineage>
</organism>
<dbReference type="Gene3D" id="1.10.443.10">
    <property type="entry name" value="Intergrase catalytic core"/>
    <property type="match status" value="1"/>
</dbReference>
<sequence length="385" mass="44530">MGTISKRINPSGTTVYRAVIRIRKNGYPNFTESRTFSKKSMAAEWVKRREAEIELNPDILFGQKNKLFPTLHEAVDRYLTEADNAGRSKQMGLRFLASFPIGRVRIDKIRRSDYAEHIMLRRRGIPQEGIKPIAASTALQELQYIRTVLKHAFYVWDMPVSWQELDFAAEGLGKSGIIAKSTKRNRLPTSDELQRLTTFFYQNWTNWRQTNLIPMHLIMWLAIYTTRRQDEICRMMLDDYHPDSAEWLIRDVKHPQGSKGNDKKFDVRPQALPVIAALSEPETRRRMLKCNGTPNSLVPLDPKSISAAFTRACHVLGINDLRFHDLRHEGATRLAEDGATPPQMQMVTLHNTWASLERYVNLRKRPQRLEFDEAIKNAENDLNLS</sequence>
<evidence type="ECO:0000256" key="3">
    <source>
        <dbReference type="ARBA" id="ARBA00023125"/>
    </source>
</evidence>
<evidence type="ECO:0000313" key="7">
    <source>
        <dbReference type="Proteomes" id="UP001621964"/>
    </source>
</evidence>
<reference evidence="6 7" key="1">
    <citation type="submission" date="2024-11" db="EMBL/GenBank/DDBJ databases">
        <authorList>
            <person name="Mikucki A.G."/>
            <person name="Kahler C.M."/>
        </authorList>
    </citation>
    <scope>NUCLEOTIDE SEQUENCE [LARGE SCALE GENOMIC DNA]</scope>
    <source>
        <strain evidence="6 7">EXNM717</strain>
    </source>
</reference>
<feature type="domain" description="Tyr recombinase" evidence="5">
    <location>
        <begin position="183"/>
        <end position="372"/>
    </location>
</feature>
<evidence type="ECO:0000256" key="1">
    <source>
        <dbReference type="ARBA" id="ARBA00008857"/>
    </source>
</evidence>
<name>A0ABW8Q4A8_9NEIS</name>
<accession>A0ABW8Q4A8</accession>
<dbReference type="InterPro" id="IPR011010">
    <property type="entry name" value="DNA_brk_join_enz"/>
</dbReference>
<comment type="caution">
    <text evidence="6">The sequence shown here is derived from an EMBL/GenBank/DDBJ whole genome shotgun (WGS) entry which is preliminary data.</text>
</comment>
<dbReference type="SUPFAM" id="SSF56349">
    <property type="entry name" value="DNA breaking-rejoining enzymes"/>
    <property type="match status" value="1"/>
</dbReference>
<evidence type="ECO:0000256" key="4">
    <source>
        <dbReference type="ARBA" id="ARBA00023172"/>
    </source>
</evidence>
<dbReference type="PANTHER" id="PTHR30349:SF41">
    <property type="entry name" value="INTEGRASE_RECOMBINASE PROTEIN MJ0367-RELATED"/>
    <property type="match status" value="1"/>
</dbReference>
<evidence type="ECO:0000313" key="6">
    <source>
        <dbReference type="EMBL" id="MFK7642005.1"/>
    </source>
</evidence>
<dbReference type="RefSeq" id="WP_405385809.1">
    <property type="nucleotide sequence ID" value="NZ_JBJGEB010000004.1"/>
</dbReference>
<gene>
    <name evidence="6" type="primary">xerC</name>
    <name evidence="6" type="ORF">ACI43T_05770</name>
</gene>
<keyword evidence="2" id="KW-0229">DNA integration</keyword>
<comment type="similarity">
    <text evidence="1">Belongs to the 'phage' integrase family.</text>
</comment>
<protein>
    <submittedName>
        <fullName evidence="6">Tyrosine recombinase XerC</fullName>
    </submittedName>
</protein>
<dbReference type="Proteomes" id="UP001621964">
    <property type="component" value="Unassembled WGS sequence"/>
</dbReference>
<proteinExistence type="inferred from homology"/>
<dbReference type="InterPro" id="IPR002104">
    <property type="entry name" value="Integrase_catalytic"/>
</dbReference>
<dbReference type="InterPro" id="IPR013762">
    <property type="entry name" value="Integrase-like_cat_sf"/>
</dbReference>
<dbReference type="InterPro" id="IPR050090">
    <property type="entry name" value="Tyrosine_recombinase_XerCD"/>
</dbReference>
<dbReference type="EMBL" id="JBJGEB010000004">
    <property type="protein sequence ID" value="MFK7642005.1"/>
    <property type="molecule type" value="Genomic_DNA"/>
</dbReference>
<keyword evidence="7" id="KW-1185">Reference proteome</keyword>
<keyword evidence="4" id="KW-0233">DNA recombination</keyword>
<evidence type="ECO:0000259" key="5">
    <source>
        <dbReference type="PROSITE" id="PS51898"/>
    </source>
</evidence>
<dbReference type="PROSITE" id="PS51898">
    <property type="entry name" value="TYR_RECOMBINASE"/>
    <property type="match status" value="1"/>
</dbReference>
<dbReference type="Pfam" id="PF00589">
    <property type="entry name" value="Phage_integrase"/>
    <property type="match status" value="1"/>
</dbReference>